<evidence type="ECO:0008006" key="5">
    <source>
        <dbReference type="Google" id="ProtNLM"/>
    </source>
</evidence>
<proteinExistence type="inferred from homology"/>
<comment type="similarity">
    <text evidence="1">Belongs to the UDP-glycosyltransferase family.</text>
</comment>
<dbReference type="CDD" id="cd03784">
    <property type="entry name" value="GT1_Gtf-like"/>
    <property type="match status" value="1"/>
</dbReference>
<dbReference type="OMA" id="SETTWIS"/>
<dbReference type="Pfam" id="PF00201">
    <property type="entry name" value="UDPGT"/>
    <property type="match status" value="1"/>
</dbReference>
<dbReference type="SUPFAM" id="SSF53756">
    <property type="entry name" value="UDP-Glycosyltransferase/glycogen phosphorylase"/>
    <property type="match status" value="1"/>
</dbReference>
<dbReference type="GO" id="GO:0008194">
    <property type="term" value="F:UDP-glycosyltransferase activity"/>
    <property type="evidence" value="ECO:0007669"/>
    <property type="project" value="InterPro"/>
</dbReference>
<accession>A0A8T2QMV0</accession>
<reference evidence="3" key="1">
    <citation type="submission" date="2021-08" db="EMBL/GenBank/DDBJ databases">
        <title>WGS assembly of Ceratopteris richardii.</title>
        <authorList>
            <person name="Marchant D.B."/>
            <person name="Chen G."/>
            <person name="Jenkins J."/>
            <person name="Shu S."/>
            <person name="Leebens-Mack J."/>
            <person name="Grimwood J."/>
            <person name="Schmutz J."/>
            <person name="Soltis P."/>
            <person name="Soltis D."/>
            <person name="Chen Z.-H."/>
        </authorList>
    </citation>
    <scope>NUCLEOTIDE SEQUENCE</scope>
    <source>
        <strain evidence="3">Whitten #5841</strain>
        <tissue evidence="3">Leaf</tissue>
    </source>
</reference>
<dbReference type="Proteomes" id="UP000825935">
    <property type="component" value="Chromosome 34"/>
</dbReference>
<organism evidence="3 4">
    <name type="scientific">Ceratopteris richardii</name>
    <name type="common">Triangle waterfern</name>
    <dbReference type="NCBI Taxonomy" id="49495"/>
    <lineage>
        <taxon>Eukaryota</taxon>
        <taxon>Viridiplantae</taxon>
        <taxon>Streptophyta</taxon>
        <taxon>Embryophyta</taxon>
        <taxon>Tracheophyta</taxon>
        <taxon>Polypodiopsida</taxon>
        <taxon>Polypodiidae</taxon>
        <taxon>Polypodiales</taxon>
        <taxon>Pteridineae</taxon>
        <taxon>Pteridaceae</taxon>
        <taxon>Parkerioideae</taxon>
        <taxon>Ceratopteris</taxon>
    </lineage>
</organism>
<evidence type="ECO:0000256" key="1">
    <source>
        <dbReference type="ARBA" id="ARBA00009995"/>
    </source>
</evidence>
<evidence type="ECO:0000313" key="3">
    <source>
        <dbReference type="EMBL" id="KAH7284641.1"/>
    </source>
</evidence>
<dbReference type="PANTHER" id="PTHR11926">
    <property type="entry name" value="GLUCOSYL/GLUCURONOSYL TRANSFERASES"/>
    <property type="match status" value="1"/>
</dbReference>
<name>A0A8T2QMV0_CERRI</name>
<protein>
    <recommendedName>
        <fullName evidence="5">Glycosyltransferase</fullName>
    </recommendedName>
</protein>
<dbReference type="Gene3D" id="3.40.50.2000">
    <property type="entry name" value="Glycogen Phosphorylase B"/>
    <property type="match status" value="2"/>
</dbReference>
<dbReference type="PANTHER" id="PTHR11926:SF774">
    <property type="entry name" value="UDP-GLYCOSYLTRANSFERASE 85A1-RELATED"/>
    <property type="match status" value="1"/>
</dbReference>
<dbReference type="EMBL" id="CM035439">
    <property type="protein sequence ID" value="KAH7284641.1"/>
    <property type="molecule type" value="Genomic_DNA"/>
</dbReference>
<comment type="caution">
    <text evidence="3">The sequence shown here is derived from an EMBL/GenBank/DDBJ whole genome shotgun (WGS) entry which is preliminary data.</text>
</comment>
<keyword evidence="2" id="KW-0808">Transferase</keyword>
<evidence type="ECO:0000256" key="2">
    <source>
        <dbReference type="ARBA" id="ARBA00022679"/>
    </source>
</evidence>
<dbReference type="InterPro" id="IPR002213">
    <property type="entry name" value="UDP_glucos_trans"/>
</dbReference>
<dbReference type="FunFam" id="3.40.50.2000:FF:000056">
    <property type="entry name" value="Glycosyltransferase"/>
    <property type="match status" value="1"/>
</dbReference>
<dbReference type="AlphaFoldDB" id="A0A8T2QMV0"/>
<keyword evidence="4" id="KW-1185">Reference proteome</keyword>
<evidence type="ECO:0000313" key="4">
    <source>
        <dbReference type="Proteomes" id="UP000825935"/>
    </source>
</evidence>
<dbReference type="OrthoDB" id="5835829at2759"/>
<sequence>MADEEQRRVSRPHVLAVSFAGLPGHMIPLTSLCLDLAEAGVAITVAYPNSYFKRLEPAKLDVYASAGIRVVGVCDGLAYQEYLSPDTPRQQCEASIKIEDGLVELARAIAAESDSPITCIIYDIFVPSGSSVAKRLGIHEVGFWTQSAVSLAAHLVAIEKHSSLKDSRSEITSIPGCPAFPFRELPTFLQSCDPSEYYFAYLTRCFDIAMRCPRILINTFCELEAETLDFVNKNKNVYAVGPLLPEPGRSFGDLIHSSTDECLRWLDKQKPSSVLYVSFGSIAMISEAQLAEVAAALESSECAFLMVVRTAMMEGGEDARFPMGFRERLFESGRAFFVEWAPQSQVLSHAAIGGFFTHCGWNSILEGIRAGVPFLCWPYFADQLLNCRCLVKAWGIGREFMDDSGSPLPPMGAYFITRDAIEEKVRGLMDPSSSSALREQCMQKSVVAAQTLSKDGSSYENLRSFISWLYDASGGNKPV</sequence>
<gene>
    <name evidence="3" type="ORF">KP509_34G064000</name>
</gene>